<organism evidence="2 3">
    <name type="scientific">Paenibacillus physcomitrellae</name>
    <dbReference type="NCBI Taxonomy" id="1619311"/>
    <lineage>
        <taxon>Bacteria</taxon>
        <taxon>Bacillati</taxon>
        <taxon>Bacillota</taxon>
        <taxon>Bacilli</taxon>
        <taxon>Bacillales</taxon>
        <taxon>Paenibacillaceae</taxon>
        <taxon>Paenibacillus</taxon>
    </lineage>
</organism>
<dbReference type="Pfam" id="PF07179">
    <property type="entry name" value="SseB"/>
    <property type="match status" value="1"/>
</dbReference>
<dbReference type="Proteomes" id="UP000609323">
    <property type="component" value="Unassembled WGS sequence"/>
</dbReference>
<dbReference type="EMBL" id="BMHF01000009">
    <property type="protein sequence ID" value="GGA40858.1"/>
    <property type="molecule type" value="Genomic_DNA"/>
</dbReference>
<protein>
    <recommendedName>
        <fullName evidence="1">SseB protein N-terminal domain-containing protein</fullName>
    </recommendedName>
</protein>
<comment type="caution">
    <text evidence="2">The sequence shown here is derived from an EMBL/GenBank/DDBJ whole genome shotgun (WGS) entry which is preliminary data.</text>
</comment>
<sequence length="332" mass="37815">MGCRMNEERKDEIGRRFLLTPEISQEELGGLEIQELIFLVHTAKRFKVEEAFPDVYLDERIKGITGVLLDKIKHADTLYLACGKTTGYPYVDGEDRVWMFSQEAYAANAEDYFRQQLLMLEMKPIGGEEVLRTFGEFHILGLPKILVDNGQYHIELNRDDIMPPPDWTGTPEISVPVTNPGLQRAMIRFFQTLHAPTGDQEARGRELNVLEAEMLDEILQARYLLPMQLKESDRSPTDEQGVKTLKQGTVIQFGVLSAEDGSAWLPAFTDWPEFEKVYDKTAWSSNIAAYDDLLAVSGNMDGIVLNCRGIPLRIDANNRERIEAFRQERGLK</sequence>
<name>A0ABQ1GC46_9BACL</name>
<gene>
    <name evidence="2" type="ORF">GCM10010917_27640</name>
</gene>
<reference evidence="3" key="1">
    <citation type="journal article" date="2019" name="Int. J. Syst. Evol. Microbiol.">
        <title>The Global Catalogue of Microorganisms (GCM) 10K type strain sequencing project: providing services to taxonomists for standard genome sequencing and annotation.</title>
        <authorList>
            <consortium name="The Broad Institute Genomics Platform"/>
            <consortium name="The Broad Institute Genome Sequencing Center for Infectious Disease"/>
            <person name="Wu L."/>
            <person name="Ma J."/>
        </authorList>
    </citation>
    <scope>NUCLEOTIDE SEQUENCE [LARGE SCALE GENOMIC DNA]</scope>
    <source>
        <strain evidence="3">CGMCC 1.15044</strain>
    </source>
</reference>
<dbReference type="InterPro" id="IPR009839">
    <property type="entry name" value="SseB_N"/>
</dbReference>
<evidence type="ECO:0000313" key="3">
    <source>
        <dbReference type="Proteomes" id="UP000609323"/>
    </source>
</evidence>
<accession>A0ABQ1GC46</accession>
<keyword evidence="3" id="KW-1185">Reference proteome</keyword>
<proteinExistence type="predicted"/>
<feature type="domain" description="SseB protein N-terminal" evidence="1">
    <location>
        <begin position="212"/>
        <end position="308"/>
    </location>
</feature>
<evidence type="ECO:0000313" key="2">
    <source>
        <dbReference type="EMBL" id="GGA40858.1"/>
    </source>
</evidence>
<evidence type="ECO:0000259" key="1">
    <source>
        <dbReference type="Pfam" id="PF07179"/>
    </source>
</evidence>